<dbReference type="OrthoDB" id="3288310at2"/>
<accession>A0A285H3V2</accession>
<protein>
    <submittedName>
        <fullName evidence="1">Uncharacterized protein</fullName>
    </submittedName>
</protein>
<dbReference type="AlphaFoldDB" id="A0A285H3V2"/>
<sequence>MCELCGRLVLGLTGYDWTLLPWMAATGAGVIAGPCHITCLHEWGVATEWAAAVEAYHCGRWPLFIEGKGWRLHASPRVRRLHLWRSDGRLASFPYTSISSDPPSVTADLAEVGSAHAEVLLAAMGTAETGVAVPLDRLIDGLGLAGQYPGCVGAVARVIRNAGTARRPEPVDVIESRIDLALDAGCRRAARELVMGSGHER</sequence>
<proteinExistence type="predicted"/>
<dbReference type="RefSeq" id="WP_097319751.1">
    <property type="nucleotide sequence ID" value="NZ_OBDY01000003.1"/>
</dbReference>
<name>A0A285H3V2_9ACTN</name>
<gene>
    <name evidence="1" type="ORF">SAMN05421748_103429</name>
</gene>
<dbReference type="Proteomes" id="UP000219612">
    <property type="component" value="Unassembled WGS sequence"/>
</dbReference>
<keyword evidence="2" id="KW-1185">Reference proteome</keyword>
<organism evidence="1 2">
    <name type="scientific">Paractinoplanes atraurantiacus</name>
    <dbReference type="NCBI Taxonomy" id="1036182"/>
    <lineage>
        <taxon>Bacteria</taxon>
        <taxon>Bacillati</taxon>
        <taxon>Actinomycetota</taxon>
        <taxon>Actinomycetes</taxon>
        <taxon>Micromonosporales</taxon>
        <taxon>Micromonosporaceae</taxon>
        <taxon>Paractinoplanes</taxon>
    </lineage>
</organism>
<evidence type="ECO:0000313" key="2">
    <source>
        <dbReference type="Proteomes" id="UP000219612"/>
    </source>
</evidence>
<dbReference type="EMBL" id="OBDY01000003">
    <property type="protein sequence ID" value="SNY30570.1"/>
    <property type="molecule type" value="Genomic_DNA"/>
</dbReference>
<reference evidence="1 2" key="1">
    <citation type="submission" date="2017-09" db="EMBL/GenBank/DDBJ databases">
        <authorList>
            <person name="Ehlers B."/>
            <person name="Leendertz F.H."/>
        </authorList>
    </citation>
    <scope>NUCLEOTIDE SEQUENCE [LARGE SCALE GENOMIC DNA]</scope>
    <source>
        <strain evidence="1 2">CGMCC 4.6857</strain>
    </source>
</reference>
<evidence type="ECO:0000313" key="1">
    <source>
        <dbReference type="EMBL" id="SNY30570.1"/>
    </source>
</evidence>